<evidence type="ECO:0000313" key="3">
    <source>
        <dbReference type="Proteomes" id="UP000320338"/>
    </source>
</evidence>
<gene>
    <name evidence="2" type="ORF">PHY01_29060</name>
</gene>
<dbReference type="Proteomes" id="UP000320338">
    <property type="component" value="Unassembled WGS sequence"/>
</dbReference>
<dbReference type="AlphaFoldDB" id="A0A4Y3WP44"/>
<accession>A0A4Y3WP44</accession>
<dbReference type="InterPro" id="IPR012338">
    <property type="entry name" value="Beta-lactam/transpept-like"/>
</dbReference>
<dbReference type="RefSeq" id="WP_141279158.1">
    <property type="nucleotide sequence ID" value="NZ_BAAARZ010000003.1"/>
</dbReference>
<feature type="domain" description="Beta-lactamase-related" evidence="1">
    <location>
        <begin position="9"/>
        <end position="347"/>
    </location>
</feature>
<protein>
    <submittedName>
        <fullName evidence="2">Serine hydrolase</fullName>
    </submittedName>
</protein>
<dbReference type="PANTHER" id="PTHR43283:SF3">
    <property type="entry name" value="BETA-LACTAMASE FAMILY PROTEIN (AFU_ORTHOLOGUE AFUA_5G07500)"/>
    <property type="match status" value="1"/>
</dbReference>
<dbReference type="GO" id="GO:0016787">
    <property type="term" value="F:hydrolase activity"/>
    <property type="evidence" value="ECO:0007669"/>
    <property type="project" value="UniProtKB-KW"/>
</dbReference>
<keyword evidence="2" id="KW-0378">Hydrolase</keyword>
<evidence type="ECO:0000313" key="2">
    <source>
        <dbReference type="EMBL" id="GEC20623.1"/>
    </source>
</evidence>
<dbReference type="Pfam" id="PF00144">
    <property type="entry name" value="Beta-lactamase"/>
    <property type="match status" value="1"/>
</dbReference>
<dbReference type="OrthoDB" id="4281716at2"/>
<dbReference type="PANTHER" id="PTHR43283">
    <property type="entry name" value="BETA-LACTAMASE-RELATED"/>
    <property type="match status" value="1"/>
</dbReference>
<evidence type="ECO:0000259" key="1">
    <source>
        <dbReference type="Pfam" id="PF00144"/>
    </source>
</evidence>
<dbReference type="InterPro" id="IPR001466">
    <property type="entry name" value="Beta-lactam-related"/>
</dbReference>
<dbReference type="InterPro" id="IPR050789">
    <property type="entry name" value="Diverse_Enzym_Activities"/>
</dbReference>
<comment type="caution">
    <text evidence="2">The sequence shown here is derived from an EMBL/GenBank/DDBJ whole genome shotgun (WGS) entry which is preliminary data.</text>
</comment>
<dbReference type="SUPFAM" id="SSF56601">
    <property type="entry name" value="beta-lactamase/transpeptidase-like"/>
    <property type="match status" value="1"/>
</dbReference>
<dbReference type="Gene3D" id="3.40.710.10">
    <property type="entry name" value="DD-peptidase/beta-lactamase superfamily"/>
    <property type="match status" value="1"/>
</dbReference>
<proteinExistence type="predicted"/>
<reference evidence="2 3" key="1">
    <citation type="submission" date="2019-06" db="EMBL/GenBank/DDBJ databases">
        <title>Whole genome shotgun sequence of Pseudonocardia hydrocarbonoxydans NBRC 14498.</title>
        <authorList>
            <person name="Hosoyama A."/>
            <person name="Uohara A."/>
            <person name="Ohji S."/>
            <person name="Ichikawa N."/>
        </authorList>
    </citation>
    <scope>NUCLEOTIDE SEQUENCE [LARGE SCALE GENOMIC DNA]</scope>
    <source>
        <strain evidence="2 3">NBRC 14498</strain>
    </source>
</reference>
<name>A0A4Y3WP44_9PSEU</name>
<keyword evidence="3" id="KW-1185">Reference proteome</keyword>
<dbReference type="EMBL" id="BJNG01000020">
    <property type="protein sequence ID" value="GEC20623.1"/>
    <property type="molecule type" value="Genomic_DNA"/>
</dbReference>
<organism evidence="2 3">
    <name type="scientific">Pseudonocardia hydrocarbonoxydans</name>
    <dbReference type="NCBI Taxonomy" id="76726"/>
    <lineage>
        <taxon>Bacteria</taxon>
        <taxon>Bacillati</taxon>
        <taxon>Actinomycetota</taxon>
        <taxon>Actinomycetes</taxon>
        <taxon>Pseudonocardiales</taxon>
        <taxon>Pseudonocardiaceae</taxon>
        <taxon>Pseudonocardia</taxon>
    </lineage>
</organism>
<sequence>MTPTDLSTLARHVDSGEIPGLVALVARDGDVRVEISGRLRVGGPPVERDSIFRISSMTKPIVAAAALLLVDDGLIGLDEPVDRLLPELADRRVLRRLDAGLDDTVPAHRPITVRDLLTFRLGFGIVPAPPGTYPVQRAADDLHLGQGAPGTQAPPAPDEWLRRFATLPLLHQPGERWMYGTGSDVLGVLLARAAGASLPELLHDRVLGPLGMRDTGFHVPASSIHRLATLYRPGGEVSDEPATGAWSRPPEFPQGAGGLVSTVDDYLAFDEALRTGDLLPRAAVAEMTRDQLEPGQGDGVFLDDGFGWGFGVAVRADGRYGWDGGLGTSWHHHPGTGVTGILLTQVEWTQGPPAVWWDFWRIVEDGTPDPFASAERRR</sequence>